<accession>A0AAW0DZ79</accession>
<dbReference type="InterPro" id="IPR029058">
    <property type="entry name" value="AB_hydrolase_fold"/>
</dbReference>
<proteinExistence type="predicted"/>
<evidence type="ECO:0000313" key="1">
    <source>
        <dbReference type="EMBL" id="KAK7056283.1"/>
    </source>
</evidence>
<dbReference type="SUPFAM" id="SSF53474">
    <property type="entry name" value="alpha/beta-Hydrolases"/>
    <property type="match status" value="1"/>
</dbReference>
<protein>
    <recommendedName>
        <fullName evidence="3">AB hydrolase-1 domain-containing protein</fullName>
    </recommendedName>
</protein>
<comment type="caution">
    <text evidence="1">The sequence shown here is derived from an EMBL/GenBank/DDBJ whole genome shotgun (WGS) entry which is preliminary data.</text>
</comment>
<dbReference type="Proteomes" id="UP001383192">
    <property type="component" value="Unassembled WGS sequence"/>
</dbReference>
<sequence length="377" mass="41653">MESLIVEEGKVQLGFLDSKAPPQSRVYTTIFAVHGMLFSGAVFKKLLPICLESNIRLVVINRRDYPGSTALTEDELGVFSDTSESLEQNARRVDFTRARGLELITFMDLFIQEHNLPPISEVNGKKIGGVALLGWSLGNASTMPAIAEIANVSESTKVRLNAYLRTLIMLEPALASLGMPPLPGGWVPTRDSPNISPSSAGPLLGMLVSAYYDHSPGAISLDPQNQNRDPTKLEHVAPALPSPGRPSVPTIYNMSPEDVAEIVRLPPRPVPRADLGLSRQAALWKEVHHSYYYKACFSEEIRGKVLPGTNIVLIMGDRTVGTMVGALWQIWDDNAREMESRNISKPFVEFKLMNGANHFMHWDFPQKTVDILKEILL</sequence>
<evidence type="ECO:0008006" key="3">
    <source>
        <dbReference type="Google" id="ProtNLM"/>
    </source>
</evidence>
<name>A0AAW0DZ79_9AGAR</name>
<dbReference type="Gene3D" id="3.40.50.1820">
    <property type="entry name" value="alpha/beta hydrolase"/>
    <property type="match status" value="1"/>
</dbReference>
<organism evidence="1 2">
    <name type="scientific">Paramarasmius palmivorus</name>
    <dbReference type="NCBI Taxonomy" id="297713"/>
    <lineage>
        <taxon>Eukaryota</taxon>
        <taxon>Fungi</taxon>
        <taxon>Dikarya</taxon>
        <taxon>Basidiomycota</taxon>
        <taxon>Agaricomycotina</taxon>
        <taxon>Agaricomycetes</taxon>
        <taxon>Agaricomycetidae</taxon>
        <taxon>Agaricales</taxon>
        <taxon>Marasmiineae</taxon>
        <taxon>Marasmiaceae</taxon>
        <taxon>Paramarasmius</taxon>
    </lineage>
</organism>
<dbReference type="EMBL" id="JAYKXP010000007">
    <property type="protein sequence ID" value="KAK7056283.1"/>
    <property type="molecule type" value="Genomic_DNA"/>
</dbReference>
<evidence type="ECO:0000313" key="2">
    <source>
        <dbReference type="Proteomes" id="UP001383192"/>
    </source>
</evidence>
<keyword evidence="2" id="KW-1185">Reference proteome</keyword>
<gene>
    <name evidence="1" type="ORF">VNI00_002836</name>
</gene>
<dbReference type="AlphaFoldDB" id="A0AAW0DZ79"/>
<reference evidence="1 2" key="1">
    <citation type="submission" date="2024-01" db="EMBL/GenBank/DDBJ databases">
        <title>A draft genome for a cacao thread blight-causing isolate of Paramarasmius palmivorus.</title>
        <authorList>
            <person name="Baruah I.K."/>
            <person name="Bukari Y."/>
            <person name="Amoako-Attah I."/>
            <person name="Meinhardt L.W."/>
            <person name="Bailey B.A."/>
            <person name="Cohen S.P."/>
        </authorList>
    </citation>
    <scope>NUCLEOTIDE SEQUENCE [LARGE SCALE GENOMIC DNA]</scope>
    <source>
        <strain evidence="1 2">GH-12</strain>
    </source>
</reference>